<sequence>MVLLKFHGGCQQIGMSCVEVETQKGRVLLDCGMTPDSGEIPKVDDKAIDAVIISHAHLDHCGAIPFYKFKKIYCTHPTADLMFITWRDTLNLTKAYEEKDIQQAMESIECLNYYEEKQITDDIKFKFYNAGHILGSASIYLEADGKKIFYTGDINEGVSRTLLPADTDIDEIDVLIIESTYGSPLDIKPARKTLEKQLIDEIAETIENGGKVIIPVFAIGRAQEILLIINNYMRSGNLKEVPIYTDGSLIHATAVYMSYINWLNPKIKNMVENRINPFGEVKKADENLVFNKEPCIIVSTSGMVQGGPVLKYLKLLKDPKNKLILTGYQAEGTLGRELEEGAKEIQPFKNKIPVRGKVVKIEFSAHGDYNSLVRYIKKIPKPEKAIVMHGERYQSLSFAMTIWKTLKIPTFVPVKGTILPI</sequence>
<dbReference type="GO" id="GO:0004527">
    <property type="term" value="F:exonuclease activity"/>
    <property type="evidence" value="ECO:0007669"/>
    <property type="project" value="UniProtKB-KW"/>
</dbReference>
<dbReference type="Pfam" id="PF00753">
    <property type="entry name" value="Lactamase_B"/>
    <property type="match status" value="1"/>
</dbReference>
<dbReference type="HOGENOM" id="CLU_009673_5_1_2"/>
<dbReference type="InterPro" id="IPR050698">
    <property type="entry name" value="MBL"/>
</dbReference>
<feature type="domain" description="Metallo-beta-lactamase" evidence="7">
    <location>
        <begin position="14"/>
        <end position="210"/>
    </location>
</feature>
<accession>A0A076LE39</accession>
<dbReference type="InterPro" id="IPR022712">
    <property type="entry name" value="Beta_Casp"/>
</dbReference>
<evidence type="ECO:0000259" key="7">
    <source>
        <dbReference type="SMART" id="SM00849"/>
    </source>
</evidence>
<dbReference type="RefSeq" id="WP_048202547.1">
    <property type="nucleotide sequence ID" value="NZ_CP009149.1"/>
</dbReference>
<dbReference type="InterPro" id="IPR001279">
    <property type="entry name" value="Metallo-B-lactamas"/>
</dbReference>
<dbReference type="KEGG" id="mjh:JH146_1639"/>
<evidence type="ECO:0000256" key="2">
    <source>
        <dbReference type="ARBA" id="ARBA00022722"/>
    </source>
</evidence>
<evidence type="ECO:0000313" key="9">
    <source>
        <dbReference type="EMBL" id="AIJ06481.1"/>
    </source>
</evidence>
<name>A0A076LE39_9EURY</name>
<keyword evidence="2" id="KW-0540">Nuclease</keyword>
<dbReference type="InterPro" id="IPR036866">
    <property type="entry name" value="RibonucZ/Hydroxyglut_hydro"/>
</dbReference>
<keyword evidence="4" id="KW-0378">Hydrolase</keyword>
<evidence type="ECO:0000256" key="6">
    <source>
        <dbReference type="ARBA" id="ARBA00022839"/>
    </source>
</evidence>
<feature type="domain" description="Beta-Casp" evidence="8">
    <location>
        <begin position="222"/>
        <end position="338"/>
    </location>
</feature>
<proteinExistence type="predicted"/>
<dbReference type="InterPro" id="IPR011108">
    <property type="entry name" value="RMMBL"/>
</dbReference>
<evidence type="ECO:0000256" key="1">
    <source>
        <dbReference type="ARBA" id="ARBA00001947"/>
    </source>
</evidence>
<evidence type="ECO:0000313" key="10">
    <source>
        <dbReference type="Proteomes" id="UP000028781"/>
    </source>
</evidence>
<dbReference type="GO" id="GO:0004521">
    <property type="term" value="F:RNA endonuclease activity"/>
    <property type="evidence" value="ECO:0007669"/>
    <property type="project" value="TreeGrafter"/>
</dbReference>
<dbReference type="Gene3D" id="3.40.50.10890">
    <property type="match status" value="1"/>
</dbReference>
<dbReference type="Pfam" id="PF07521">
    <property type="entry name" value="RMMBL"/>
    <property type="match status" value="1"/>
</dbReference>
<evidence type="ECO:0000259" key="8">
    <source>
        <dbReference type="SMART" id="SM01027"/>
    </source>
</evidence>
<evidence type="ECO:0000256" key="3">
    <source>
        <dbReference type="ARBA" id="ARBA00022723"/>
    </source>
</evidence>
<dbReference type="STRING" id="1301915.JH146_1639"/>
<evidence type="ECO:0000256" key="5">
    <source>
        <dbReference type="ARBA" id="ARBA00022833"/>
    </source>
</evidence>
<protein>
    <submittedName>
        <fullName evidence="9">RNA-metabolising metallo-beta-lactamase 3</fullName>
    </submittedName>
</protein>
<dbReference type="PANTHER" id="PTHR11203:SF51">
    <property type="entry name" value="CLEAVAGE AND POLYADENYLATION SPECIFICITY FACTOR"/>
    <property type="match status" value="1"/>
</dbReference>
<keyword evidence="6" id="KW-0269">Exonuclease</keyword>
<keyword evidence="3" id="KW-0479">Metal-binding</keyword>
<keyword evidence="10" id="KW-1185">Reference proteome</keyword>
<organism evidence="9 10">
    <name type="scientific">Methanocaldococcus bathoardescens</name>
    <dbReference type="NCBI Taxonomy" id="1301915"/>
    <lineage>
        <taxon>Archaea</taxon>
        <taxon>Methanobacteriati</taxon>
        <taxon>Methanobacteriota</taxon>
        <taxon>Methanomada group</taxon>
        <taxon>Methanococci</taxon>
        <taxon>Methanococcales</taxon>
        <taxon>Methanocaldococcaceae</taxon>
        <taxon>Methanocaldococcus</taxon>
    </lineage>
</organism>
<dbReference type="AlphaFoldDB" id="A0A076LE39"/>
<dbReference type="OrthoDB" id="40950at2157"/>
<dbReference type="SUPFAM" id="SSF56281">
    <property type="entry name" value="Metallo-hydrolase/oxidoreductase"/>
    <property type="match status" value="1"/>
</dbReference>
<dbReference type="GO" id="GO:0046872">
    <property type="term" value="F:metal ion binding"/>
    <property type="evidence" value="ECO:0007669"/>
    <property type="project" value="UniProtKB-KW"/>
</dbReference>
<dbReference type="SMART" id="SM01027">
    <property type="entry name" value="Beta-Casp"/>
    <property type="match status" value="1"/>
</dbReference>
<keyword evidence="5" id="KW-0862">Zinc</keyword>
<evidence type="ECO:0000256" key="4">
    <source>
        <dbReference type="ARBA" id="ARBA00022801"/>
    </source>
</evidence>
<dbReference type="GeneID" id="24892277"/>
<dbReference type="SMART" id="SM00849">
    <property type="entry name" value="Lactamase_B"/>
    <property type="match status" value="1"/>
</dbReference>
<dbReference type="PANTHER" id="PTHR11203">
    <property type="entry name" value="CLEAVAGE AND POLYADENYLATION SPECIFICITY FACTOR FAMILY MEMBER"/>
    <property type="match status" value="1"/>
</dbReference>
<dbReference type="PROSITE" id="PS51257">
    <property type="entry name" value="PROKAR_LIPOPROTEIN"/>
    <property type="match status" value="1"/>
</dbReference>
<comment type="cofactor">
    <cofactor evidence="1">
        <name>Zn(2+)</name>
        <dbReference type="ChEBI" id="CHEBI:29105"/>
    </cofactor>
</comment>
<gene>
    <name evidence="9" type="ORF">JH146_1639</name>
</gene>
<dbReference type="CDD" id="cd16295">
    <property type="entry name" value="TTHA0252-CPSF-like_MBL-fold"/>
    <property type="match status" value="1"/>
</dbReference>
<dbReference type="Proteomes" id="UP000028781">
    <property type="component" value="Chromosome"/>
</dbReference>
<dbReference type="Pfam" id="PF10996">
    <property type="entry name" value="Beta-Casp"/>
    <property type="match status" value="1"/>
</dbReference>
<dbReference type="Gene3D" id="3.60.15.10">
    <property type="entry name" value="Ribonuclease Z/Hydroxyacylglutathione hydrolase-like"/>
    <property type="match status" value="1"/>
</dbReference>
<dbReference type="EMBL" id="CP009149">
    <property type="protein sequence ID" value="AIJ06481.1"/>
    <property type="molecule type" value="Genomic_DNA"/>
</dbReference>
<reference evidence="9 10" key="1">
    <citation type="journal article" date="2015" name="Int. J. Syst. Evol. Microbiol.">
        <title>M ethanocaldococcus bathoardescens sp. nov., a hyperthermophilic methanogen isolated from a volcanically active deep-sea hydrothermal vent.</title>
        <authorList>
            <person name="Stewart L.C."/>
            <person name="Jung J.H."/>
            <person name="Kim Y.T."/>
            <person name="Kwon S.W."/>
            <person name="Park C.S."/>
            <person name="Holden J.F."/>
        </authorList>
    </citation>
    <scope>NUCLEOTIDE SEQUENCE [LARGE SCALE GENOMIC DNA]</scope>
    <source>
        <strain evidence="9 10">JH146</strain>
    </source>
</reference>